<protein>
    <recommendedName>
        <fullName evidence="3">VWFA domain-containing protein</fullName>
    </recommendedName>
</protein>
<keyword evidence="1" id="KW-0802">TPR repeat</keyword>
<accession>A0ABM6HXU4</accession>
<proteinExistence type="predicted"/>
<dbReference type="PROSITE" id="PS50005">
    <property type="entry name" value="TPR"/>
    <property type="match status" value="1"/>
</dbReference>
<dbReference type="SUPFAM" id="SSF53300">
    <property type="entry name" value="vWA-like"/>
    <property type="match status" value="1"/>
</dbReference>
<dbReference type="Gene3D" id="3.40.50.410">
    <property type="entry name" value="von Willebrand factor, type A domain"/>
    <property type="match status" value="1"/>
</dbReference>
<evidence type="ECO:0000313" key="4">
    <source>
        <dbReference type="EMBL" id="AQQ02878.1"/>
    </source>
</evidence>
<evidence type="ECO:0000313" key="5">
    <source>
        <dbReference type="Proteomes" id="UP000188174"/>
    </source>
</evidence>
<evidence type="ECO:0000259" key="3">
    <source>
        <dbReference type="Pfam" id="PF13519"/>
    </source>
</evidence>
<dbReference type="EMBL" id="CP019630">
    <property type="protein sequence ID" value="AQQ02878.1"/>
    <property type="molecule type" value="Genomic_DNA"/>
</dbReference>
<keyword evidence="5" id="KW-1185">Reference proteome</keyword>
<keyword evidence="2" id="KW-0472">Membrane</keyword>
<dbReference type="PANTHER" id="PTHR22550">
    <property type="entry name" value="SPORE GERMINATION PROTEIN"/>
    <property type="match status" value="1"/>
</dbReference>
<organism evidence="4 5">
    <name type="scientific">Roseibium algicola</name>
    <dbReference type="NCBI Taxonomy" id="2857014"/>
    <lineage>
        <taxon>Bacteria</taxon>
        <taxon>Pseudomonadati</taxon>
        <taxon>Pseudomonadota</taxon>
        <taxon>Alphaproteobacteria</taxon>
        <taxon>Hyphomicrobiales</taxon>
        <taxon>Stappiaceae</taxon>
        <taxon>Roseibium</taxon>
    </lineage>
</organism>
<gene>
    <name evidence="4" type="ORF">B0E33_04120</name>
</gene>
<dbReference type="Pfam" id="PF13519">
    <property type="entry name" value="VWA_2"/>
    <property type="match status" value="1"/>
</dbReference>
<dbReference type="InterPro" id="IPR050768">
    <property type="entry name" value="UPF0353/GerABKA_families"/>
</dbReference>
<dbReference type="PANTHER" id="PTHR22550:SF14">
    <property type="entry name" value="VWFA DOMAIN-CONTAINING PROTEIN"/>
    <property type="match status" value="1"/>
</dbReference>
<keyword evidence="2" id="KW-1133">Transmembrane helix</keyword>
<feature type="domain" description="VWFA" evidence="3">
    <location>
        <begin position="100"/>
        <end position="204"/>
    </location>
</feature>
<dbReference type="InterPro" id="IPR011990">
    <property type="entry name" value="TPR-like_helical_dom_sf"/>
</dbReference>
<dbReference type="InterPro" id="IPR002035">
    <property type="entry name" value="VWF_A"/>
</dbReference>
<feature type="transmembrane region" description="Helical" evidence="2">
    <location>
        <begin position="12"/>
        <end position="32"/>
    </location>
</feature>
<reference evidence="4 5" key="1">
    <citation type="submission" date="2017-02" db="EMBL/GenBank/DDBJ databases">
        <authorList>
            <person name="Jeong S."/>
        </authorList>
    </citation>
    <scope>NUCLEOTIDE SEQUENCE [LARGE SCALE GENOMIC DNA]</scope>
    <source>
        <strain evidence="4 5">RMAR6-6</strain>
    </source>
</reference>
<dbReference type="InterPro" id="IPR019734">
    <property type="entry name" value="TPR_rpt"/>
</dbReference>
<feature type="repeat" description="TPR" evidence="1">
    <location>
        <begin position="383"/>
        <end position="416"/>
    </location>
</feature>
<feature type="transmembrane region" description="Helical" evidence="2">
    <location>
        <begin position="67"/>
        <end position="86"/>
    </location>
</feature>
<evidence type="ECO:0000256" key="2">
    <source>
        <dbReference type="SAM" id="Phobius"/>
    </source>
</evidence>
<name>A0ABM6HXU4_9HYPH</name>
<dbReference type="SUPFAM" id="SSF48452">
    <property type="entry name" value="TPR-like"/>
    <property type="match status" value="1"/>
</dbReference>
<keyword evidence="2" id="KW-0812">Transmembrane</keyword>
<evidence type="ECO:0000256" key="1">
    <source>
        <dbReference type="PROSITE-ProRule" id="PRU00339"/>
    </source>
</evidence>
<dbReference type="RefSeq" id="WP_077290494.1">
    <property type="nucleotide sequence ID" value="NZ_CP019630.1"/>
</dbReference>
<dbReference type="Proteomes" id="UP000188174">
    <property type="component" value="Chromosome"/>
</dbReference>
<dbReference type="Gene3D" id="1.25.40.10">
    <property type="entry name" value="Tetratricopeptide repeat domain"/>
    <property type="match status" value="1"/>
</dbReference>
<dbReference type="InterPro" id="IPR036465">
    <property type="entry name" value="vWFA_dom_sf"/>
</dbReference>
<sequence>MTDIGFFLSEFHFIRPVWLLLLPVIAAIWVLIRYRARKAGVPDAGLAPHLRDALTLRTNDRKRLLPVDWVAAIISLALIGAAGPAWTRIPDPFVAQTAPMVVILKVTPSMTANDVVPTRLERAKQKTEDLLKLRAGARTALVAYAGTAHLVVPMTNDPTVIKPYLEGLDPEIMPKKGADAVTAFETATAVLKNEETSGAVLFVLDEIGSQDVDTLNAADDPDVAIGALEMLSEGVTGSELANLDFVRVRVSPDDADLRTLDRALNADYRRALNQSGTQPWDDRGWILAWPAALLALLWFRRGWTMRWLIIIVTVSAFGAPESAKADVADWFFTADQRGRLAYQNKDYKAAADLFSDPMWKARALYRDGQYEAAAEAYERIETPEAAFARGLAHIRNRAYRDGVRAFEETLELDPDYPGAAENLKTAKEIVDYVETTREQSDTGEDRGIGADEVVFDNEENQGAETAIGEEGDSSGLLTAQQWMNLVDTRTSDFLRQRFAIEAAEQ</sequence>